<dbReference type="EMBL" id="BSPD01000007">
    <property type="protein sequence ID" value="GLS24509.1"/>
    <property type="molecule type" value="Genomic_DNA"/>
</dbReference>
<proteinExistence type="predicted"/>
<comment type="caution">
    <text evidence="2">The sequence shown here is derived from an EMBL/GenBank/DDBJ whole genome shotgun (WGS) entry which is preliminary data.</text>
</comment>
<dbReference type="AlphaFoldDB" id="A0AA37T048"/>
<accession>A0AA37T048</accession>
<dbReference type="GO" id="GO:0008081">
    <property type="term" value="F:phosphoric diester hydrolase activity"/>
    <property type="evidence" value="ECO:0007669"/>
    <property type="project" value="UniProtKB-ARBA"/>
</dbReference>
<dbReference type="PANTHER" id="PTHR43155:SF2">
    <property type="entry name" value="CYCLIC DI-GMP PHOSPHODIESTERASE PA4108"/>
    <property type="match status" value="1"/>
</dbReference>
<evidence type="ECO:0000259" key="1">
    <source>
        <dbReference type="PROSITE" id="PS51832"/>
    </source>
</evidence>
<feature type="domain" description="HD-GYP" evidence="1">
    <location>
        <begin position="161"/>
        <end position="356"/>
    </location>
</feature>
<keyword evidence="3" id="KW-1185">Reference proteome</keyword>
<evidence type="ECO:0000313" key="2">
    <source>
        <dbReference type="EMBL" id="GLS24509.1"/>
    </source>
</evidence>
<dbReference type="Proteomes" id="UP001156870">
    <property type="component" value="Unassembled WGS sequence"/>
</dbReference>
<evidence type="ECO:0000313" key="3">
    <source>
        <dbReference type="Proteomes" id="UP001156870"/>
    </source>
</evidence>
<reference evidence="2 3" key="1">
    <citation type="journal article" date="2014" name="Int. J. Syst. Evol. Microbiol.">
        <title>Complete genome sequence of Corynebacterium casei LMG S-19264T (=DSM 44701T), isolated from a smear-ripened cheese.</title>
        <authorList>
            <consortium name="US DOE Joint Genome Institute (JGI-PGF)"/>
            <person name="Walter F."/>
            <person name="Albersmeier A."/>
            <person name="Kalinowski J."/>
            <person name="Ruckert C."/>
        </authorList>
    </citation>
    <scope>NUCLEOTIDE SEQUENCE [LARGE SCALE GENOMIC DNA]</scope>
    <source>
        <strain evidence="2 3">NBRC 110095</strain>
    </source>
</reference>
<gene>
    <name evidence="2" type="ORF">GCM10007877_02210</name>
</gene>
<dbReference type="CDD" id="cd00077">
    <property type="entry name" value="HDc"/>
    <property type="match status" value="1"/>
</dbReference>
<dbReference type="RefSeq" id="WP_232594370.1">
    <property type="nucleotide sequence ID" value="NZ_BSPD01000007.1"/>
</dbReference>
<organism evidence="2 3">
    <name type="scientific">Marinibactrum halimedae</name>
    <dbReference type="NCBI Taxonomy" id="1444977"/>
    <lineage>
        <taxon>Bacteria</taxon>
        <taxon>Pseudomonadati</taxon>
        <taxon>Pseudomonadota</taxon>
        <taxon>Gammaproteobacteria</taxon>
        <taxon>Cellvibrionales</taxon>
        <taxon>Cellvibrionaceae</taxon>
        <taxon>Marinibactrum</taxon>
    </lineage>
</organism>
<dbReference type="InterPro" id="IPR037522">
    <property type="entry name" value="HD_GYP_dom"/>
</dbReference>
<name>A0AA37T048_9GAMM</name>
<dbReference type="Pfam" id="PF11871">
    <property type="entry name" value="DUF3391"/>
    <property type="match status" value="1"/>
</dbReference>
<protein>
    <submittedName>
        <fullName evidence="2">HD family phosphohydrolase</fullName>
    </submittedName>
</protein>
<sequence length="459" mass="51845">MGVKQVKVDVNELVVGMFVSGLDRPWTQTPFPLQGFYVRDLDEIRELKIHCKHVYIDVAKGRGVVSVKHSAAPVAPNKPGILSPKQARSAKHERANIQVGPLKIRGGVYGEFTQPLKVELSGAQQLHSRMYRAVSEVMQHIGEGGDVPIHETKRYASQMVDSVLRNPDAFTWLSRVQEVDEYTYAHVVRSSVWAILFGRHIGLPKSDLETLSMGVLLKDVGKTQLSRDLLAKQLRSPDEVQVFESFVDKGVEMLRNTSGVEPRVISVVKTHCERINGSGFPQHLRGDKIPLLGKIAGIVTFYDYTTNPRDQKHPMSPSKAVAKLYELRDIEFQEELVVEFIRAIGLYPTGTLVELSTGEVGVVVEQNFSRRLKPKVMVVLDSFKQRLPKPVLLDLAVDERNKQKQIDEGKKTRYEVEMIEIARDLEPGSYDVDVNAIRDKYIFSQMVKPKKGLFSFFKR</sequence>
<dbReference type="PROSITE" id="PS51832">
    <property type="entry name" value="HD_GYP"/>
    <property type="match status" value="1"/>
</dbReference>
<dbReference type="SUPFAM" id="SSF109604">
    <property type="entry name" value="HD-domain/PDEase-like"/>
    <property type="match status" value="1"/>
</dbReference>
<dbReference type="InterPro" id="IPR021812">
    <property type="entry name" value="DUF3391"/>
</dbReference>
<dbReference type="PANTHER" id="PTHR43155">
    <property type="entry name" value="CYCLIC DI-GMP PHOSPHODIESTERASE PA4108-RELATED"/>
    <property type="match status" value="1"/>
</dbReference>
<dbReference type="Pfam" id="PF13487">
    <property type="entry name" value="HD_5"/>
    <property type="match status" value="1"/>
</dbReference>
<dbReference type="InterPro" id="IPR003607">
    <property type="entry name" value="HD/PDEase_dom"/>
</dbReference>
<dbReference type="Gene3D" id="1.10.3210.10">
    <property type="entry name" value="Hypothetical protein af1432"/>
    <property type="match status" value="1"/>
</dbReference>